<protein>
    <recommendedName>
        <fullName evidence="3">TonB-dependent receptor-like beta-barrel domain-containing protein</fullName>
    </recommendedName>
</protein>
<organism evidence="1 2">
    <name type="scientific">candidate division TA06 bacterium B3_TA06</name>
    <dbReference type="NCBI Taxonomy" id="2012487"/>
    <lineage>
        <taxon>Bacteria</taxon>
        <taxon>Bacteria division TA06</taxon>
    </lineage>
</organism>
<dbReference type="SUPFAM" id="SSF56935">
    <property type="entry name" value="Porins"/>
    <property type="match status" value="1"/>
</dbReference>
<evidence type="ECO:0008006" key="3">
    <source>
        <dbReference type="Google" id="ProtNLM"/>
    </source>
</evidence>
<dbReference type="Proteomes" id="UP000317778">
    <property type="component" value="Unassembled WGS sequence"/>
</dbReference>
<gene>
    <name evidence="1" type="ORF">CEE36_06570</name>
</gene>
<name>A0A532V6H5_UNCT6</name>
<evidence type="ECO:0000313" key="1">
    <source>
        <dbReference type="EMBL" id="TKJ42742.1"/>
    </source>
</evidence>
<accession>A0A532V6H5</accession>
<sequence length="744" mass="82422">MLLSLIFLGFVTSSTPNDSLPEVKALDHCLKRLTHLTLLDPQTRLRAAWFIPEFSVKRESLAVAGSRPGEVRFLLDGVPLWDPQTGENTVWLPKSLPEEASLRNEKASLAPVVALASRKILEGWHAQLESTSPFFLSQEQPEGHAEVFLNVPVGSKLSLSFDGAAVVWNERPEANLELPHRGIAAYTGVASATLVPSEGMLARARVIRCQTQRDRFSSEWAFNPASAPSSFARVNLVILNYLYRTEILDLEMALSGYNSFLAEGGRKEGNLSLFRPFDEQDSVESGAALDIRNPFGVKGIFFSQGFYPGLIARNSTANRARAAVGIFAGEMNEIRARFSYTSFNLISDITKWDGAEERTANFQKTPRLAGLYLGDRIHLDRFWIEPGLGFAYLGIENPDTSQGGVEIPEYTISLAPRIEARAYLGGVQIRAGTDMPAAIPPFAVFFDTKDEAPIVDSLILIPKIDPTPERAWRAWFEVQKGWGKSWTTGISFYSSLGYKLLAGGLNPTEELGGTIQTAGVFLDGRALSLGVMPWFEYSSEWLAIRAVYRFASAKSTTSGPIRDYERLLAGDSLTTRMQRMPLDSRHKFTLEANLSTPEEMHFLLRDWFLEPGLALASGFPGEEGEEGEDGEIPWWAWCEVAAGRVISIGAFKAEIGVELLNPFNWKDPVFGELPAPVLPTEEEFPDRVVLGDEDYHPSRDANHDGVVTATEEVAAYQRARAFYDAYTPSPLSARSLEFKISVRF</sequence>
<dbReference type="EMBL" id="NJBO01000009">
    <property type="protein sequence ID" value="TKJ42742.1"/>
    <property type="molecule type" value="Genomic_DNA"/>
</dbReference>
<proteinExistence type="predicted"/>
<comment type="caution">
    <text evidence="1">The sequence shown here is derived from an EMBL/GenBank/DDBJ whole genome shotgun (WGS) entry which is preliminary data.</text>
</comment>
<dbReference type="AlphaFoldDB" id="A0A532V6H5"/>
<evidence type="ECO:0000313" key="2">
    <source>
        <dbReference type="Proteomes" id="UP000317778"/>
    </source>
</evidence>
<reference evidence="1 2" key="1">
    <citation type="submission" date="2017-06" db="EMBL/GenBank/DDBJ databases">
        <title>Novel microbial phyla capable of carbon fixation and sulfur reduction in deep-sea sediments.</title>
        <authorList>
            <person name="Huang J."/>
            <person name="Baker B."/>
            <person name="Wang Y."/>
        </authorList>
    </citation>
    <scope>NUCLEOTIDE SEQUENCE [LARGE SCALE GENOMIC DNA]</scope>
    <source>
        <strain evidence="1">B3_TA06</strain>
    </source>
</reference>